<accession>A0A227P796</accession>
<comment type="caution">
    <text evidence="1">The sequence shown here is derived from an EMBL/GenBank/DDBJ whole genome shotgun (WGS) entry which is preliminary data.</text>
</comment>
<protein>
    <submittedName>
        <fullName evidence="1">Uncharacterized protein</fullName>
    </submittedName>
</protein>
<dbReference type="EMBL" id="MUGS01000027">
    <property type="protein sequence ID" value="OXG05108.1"/>
    <property type="molecule type" value="Genomic_DNA"/>
</dbReference>
<dbReference type="Proteomes" id="UP000214684">
    <property type="component" value="Unassembled WGS sequence"/>
</dbReference>
<reference evidence="1 2" key="1">
    <citation type="submission" date="2016-11" db="EMBL/GenBank/DDBJ databases">
        <title>Whole genomes of Flavobacteriaceae.</title>
        <authorList>
            <person name="Stine C."/>
            <person name="Li C."/>
            <person name="Tadesse D."/>
        </authorList>
    </citation>
    <scope>NUCLEOTIDE SEQUENCE [LARGE SCALE GENOMIC DNA]</scope>
    <source>
        <strain evidence="1 2">DSM 24704</strain>
    </source>
</reference>
<evidence type="ECO:0000313" key="2">
    <source>
        <dbReference type="Proteomes" id="UP000214684"/>
    </source>
</evidence>
<sequence>MKVQLLHPIQLNYKDYNYLKPQDVISNSKNPRNINSQNLYSKMTTTEIALLSTCVGADAGILSQFVANTLKDKVTKKNKN</sequence>
<dbReference type="AlphaFoldDB" id="A0A227P796"/>
<name>A0A227P796_9FLAO</name>
<gene>
    <name evidence="1" type="ORF">B0A64_13850</name>
</gene>
<proteinExistence type="predicted"/>
<evidence type="ECO:0000313" key="1">
    <source>
        <dbReference type="EMBL" id="OXG05108.1"/>
    </source>
</evidence>
<keyword evidence="2" id="KW-1185">Reference proteome</keyword>
<organism evidence="1 2">
    <name type="scientific">Flavobacterium araucananum</name>
    <dbReference type="NCBI Taxonomy" id="946678"/>
    <lineage>
        <taxon>Bacteria</taxon>
        <taxon>Pseudomonadati</taxon>
        <taxon>Bacteroidota</taxon>
        <taxon>Flavobacteriia</taxon>
        <taxon>Flavobacteriales</taxon>
        <taxon>Flavobacteriaceae</taxon>
        <taxon>Flavobacterium</taxon>
    </lineage>
</organism>